<keyword evidence="4" id="KW-1185">Reference proteome</keyword>
<keyword evidence="1 2" id="KW-0812">Transmembrane</keyword>
<dbReference type="Proteomes" id="UP001500748">
    <property type="component" value="Unassembled WGS sequence"/>
</dbReference>
<keyword evidence="1" id="KW-0998">Cell outer membrane</keyword>
<proteinExistence type="inferred from homology"/>
<dbReference type="InterPro" id="IPR037066">
    <property type="entry name" value="Plug_dom_sf"/>
</dbReference>
<dbReference type="RefSeq" id="WP_345145667.1">
    <property type="nucleotide sequence ID" value="NZ_BAABDU010000006.1"/>
</dbReference>
<evidence type="ECO:0000256" key="2">
    <source>
        <dbReference type="SAM" id="Phobius"/>
    </source>
</evidence>
<dbReference type="EMBL" id="BAABDU010000006">
    <property type="protein sequence ID" value="GAA3775195.1"/>
    <property type="molecule type" value="Genomic_DNA"/>
</dbReference>
<dbReference type="InterPro" id="IPR039426">
    <property type="entry name" value="TonB-dep_rcpt-like"/>
</dbReference>
<evidence type="ECO:0008006" key="5">
    <source>
        <dbReference type="Google" id="ProtNLM"/>
    </source>
</evidence>
<comment type="similarity">
    <text evidence="1">Belongs to the TonB-dependent receptor family.</text>
</comment>
<keyword evidence="1" id="KW-1134">Transmembrane beta strand</keyword>
<organism evidence="3 4">
    <name type="scientific">Flavobacterium ginsengiterrae</name>
    <dbReference type="NCBI Taxonomy" id="871695"/>
    <lineage>
        <taxon>Bacteria</taxon>
        <taxon>Pseudomonadati</taxon>
        <taxon>Bacteroidota</taxon>
        <taxon>Flavobacteriia</taxon>
        <taxon>Flavobacteriales</taxon>
        <taxon>Flavobacteriaceae</taxon>
        <taxon>Flavobacterium</taxon>
    </lineage>
</organism>
<evidence type="ECO:0000256" key="1">
    <source>
        <dbReference type="PROSITE-ProRule" id="PRU01360"/>
    </source>
</evidence>
<comment type="subcellular location">
    <subcellularLocation>
        <location evidence="1">Cell outer membrane</location>
        <topology evidence="1">Multi-pass membrane protein</topology>
    </subcellularLocation>
</comment>
<dbReference type="PROSITE" id="PS52016">
    <property type="entry name" value="TONB_DEPENDENT_REC_3"/>
    <property type="match status" value="1"/>
</dbReference>
<protein>
    <recommendedName>
        <fullName evidence="5">TonB-dependent SusC/RagA subfamily outer membrane receptor</fullName>
    </recommendedName>
</protein>
<keyword evidence="1 2" id="KW-0472">Membrane</keyword>
<sequence>MDNQDKIFNKFKEAADNAETKDFPGMEKVWSRLEDKLDRKVDKKNISLWKKIAVAASFLLVISLGYQFLKTNKKDILVTPKVVVNEETQETIENPDLEKNKDVVSADSQLVPKEEAVKILDKQIKEQKNVAIQEIQAAPNAASVPPIEAEAASYDAVIAPAAAIRAEEAKDEEEKIEARSKSKTEPSFGYAKKAAARETFSIPAEKQVQAPKKSAPLVVINGNAMSHSDDAKRNKMIQGELNNINAENLDSLVVLDSPLYIIDGIYYSENDLFGTNPSSPYAPLNQQDIKTITILQDLEATAKYGEKGKKGVVIITTKTGKPAQKK</sequence>
<keyword evidence="2" id="KW-1133">Transmembrane helix</keyword>
<dbReference type="SUPFAM" id="SSF56935">
    <property type="entry name" value="Porins"/>
    <property type="match status" value="1"/>
</dbReference>
<evidence type="ECO:0000313" key="4">
    <source>
        <dbReference type="Proteomes" id="UP001500748"/>
    </source>
</evidence>
<evidence type="ECO:0000313" key="3">
    <source>
        <dbReference type="EMBL" id="GAA3775195.1"/>
    </source>
</evidence>
<comment type="caution">
    <text evidence="3">The sequence shown here is derived from an EMBL/GenBank/DDBJ whole genome shotgun (WGS) entry which is preliminary data.</text>
</comment>
<dbReference type="Gene3D" id="2.170.130.10">
    <property type="entry name" value="TonB-dependent receptor, plug domain"/>
    <property type="match status" value="1"/>
</dbReference>
<reference evidence="4" key="1">
    <citation type="journal article" date="2019" name="Int. J. Syst. Evol. Microbiol.">
        <title>The Global Catalogue of Microorganisms (GCM) 10K type strain sequencing project: providing services to taxonomists for standard genome sequencing and annotation.</title>
        <authorList>
            <consortium name="The Broad Institute Genomics Platform"/>
            <consortium name="The Broad Institute Genome Sequencing Center for Infectious Disease"/>
            <person name="Wu L."/>
            <person name="Ma J."/>
        </authorList>
    </citation>
    <scope>NUCLEOTIDE SEQUENCE [LARGE SCALE GENOMIC DNA]</scope>
    <source>
        <strain evidence="4">JCM 17337</strain>
    </source>
</reference>
<keyword evidence="1" id="KW-0813">Transport</keyword>
<name>A0ABP7GT23_9FLAO</name>
<gene>
    <name evidence="3" type="ORF">GCM10022423_32480</name>
</gene>
<accession>A0ABP7GT23</accession>
<feature type="transmembrane region" description="Helical" evidence="2">
    <location>
        <begin position="48"/>
        <end position="69"/>
    </location>
</feature>